<reference evidence="2 3" key="1">
    <citation type="submission" date="2020-08" db="EMBL/GenBank/DDBJ databases">
        <title>Cohnella phylogeny.</title>
        <authorList>
            <person name="Dunlap C."/>
        </authorList>
    </citation>
    <scope>NUCLEOTIDE SEQUENCE [LARGE SCALE GENOMIC DNA]</scope>
    <source>
        <strain evidence="2 3">DSM 25239</strain>
    </source>
</reference>
<feature type="compositionally biased region" description="Basic residues" evidence="1">
    <location>
        <begin position="123"/>
        <end position="136"/>
    </location>
</feature>
<protein>
    <submittedName>
        <fullName evidence="2">YjdF family protein</fullName>
    </submittedName>
</protein>
<dbReference type="InterPro" id="IPR016787">
    <property type="entry name" value="UCP021328"/>
</dbReference>
<dbReference type="Pfam" id="PF11208">
    <property type="entry name" value="DUF2992"/>
    <property type="match status" value="1"/>
</dbReference>
<evidence type="ECO:0000313" key="3">
    <source>
        <dbReference type="Proteomes" id="UP000553776"/>
    </source>
</evidence>
<dbReference type="PIRSF" id="PIRSF021328">
    <property type="entry name" value="UCP021328"/>
    <property type="match status" value="1"/>
</dbReference>
<gene>
    <name evidence="2" type="ORF">H7B90_23180</name>
</gene>
<dbReference type="RefSeq" id="WP_185138275.1">
    <property type="nucleotide sequence ID" value="NZ_JACJVR010000089.1"/>
</dbReference>
<keyword evidence="3" id="KW-1185">Reference proteome</keyword>
<feature type="region of interest" description="Disordered" evidence="1">
    <location>
        <begin position="105"/>
        <end position="136"/>
    </location>
</feature>
<sequence length="136" mass="15858">MKLTVYHDGQYWVGVAERSEGSKIKACRHIFGSEPADGEVMEFVQRRLLPLLEGTRHGVEGRAPDPKRVNPKRLAREVARVTRARGVSAYAQEAMKLELEERKKERQLLSRQRRDELREAKRQLKVKQAKEKRRGR</sequence>
<feature type="compositionally biased region" description="Basic and acidic residues" evidence="1">
    <location>
        <begin position="105"/>
        <end position="122"/>
    </location>
</feature>
<evidence type="ECO:0000313" key="2">
    <source>
        <dbReference type="EMBL" id="MBB6694302.1"/>
    </source>
</evidence>
<accession>A0A841U444</accession>
<dbReference type="AlphaFoldDB" id="A0A841U444"/>
<dbReference type="Proteomes" id="UP000553776">
    <property type="component" value="Unassembled WGS sequence"/>
</dbReference>
<comment type="caution">
    <text evidence="2">The sequence shown here is derived from an EMBL/GenBank/DDBJ whole genome shotgun (WGS) entry which is preliminary data.</text>
</comment>
<dbReference type="EMBL" id="JACJVR010000089">
    <property type="protein sequence ID" value="MBB6694302.1"/>
    <property type="molecule type" value="Genomic_DNA"/>
</dbReference>
<name>A0A841U444_9BACL</name>
<evidence type="ECO:0000256" key="1">
    <source>
        <dbReference type="SAM" id="MobiDB-lite"/>
    </source>
</evidence>
<proteinExistence type="predicted"/>
<organism evidence="2 3">
    <name type="scientific">Cohnella xylanilytica</name>
    <dbReference type="NCBI Taxonomy" id="557555"/>
    <lineage>
        <taxon>Bacteria</taxon>
        <taxon>Bacillati</taxon>
        <taxon>Bacillota</taxon>
        <taxon>Bacilli</taxon>
        <taxon>Bacillales</taxon>
        <taxon>Paenibacillaceae</taxon>
        <taxon>Cohnella</taxon>
    </lineage>
</organism>